<keyword evidence="2" id="KW-1185">Reference proteome</keyword>
<dbReference type="EMBL" id="JBHUPE010000001">
    <property type="protein sequence ID" value="MFD2902519.1"/>
    <property type="molecule type" value="Genomic_DNA"/>
</dbReference>
<organism evidence="1 2">
    <name type="scientific">Sphingobacterium anhuiense</name>
    <dbReference type="NCBI Taxonomy" id="493780"/>
    <lineage>
        <taxon>Bacteria</taxon>
        <taxon>Pseudomonadati</taxon>
        <taxon>Bacteroidota</taxon>
        <taxon>Sphingobacteriia</taxon>
        <taxon>Sphingobacteriales</taxon>
        <taxon>Sphingobacteriaceae</taxon>
        <taxon>Sphingobacterium</taxon>
    </lineage>
</organism>
<sequence>MQKTCVGDSYALSREEEMFSYLSETRVDVIKKPIMITLLPTRTLKNARQMRTKGSPPYLPQAILEKRAKESYYSILVPSEKDISPFITVVQNVRNDVLRITMVNMAIYECYLFALGLPANFPSEQIIIHGDDRVRYIPCRSCQYCEKLLFDYELTVPSGISIEAYQQQILNDLNEHFQLDVKVENLSVVKDSRRVFTTAGELVELIWEELPMLIIKAKVSGEKDQELN</sequence>
<accession>A0ABW5YQ27</accession>
<evidence type="ECO:0000313" key="1">
    <source>
        <dbReference type="EMBL" id="MFD2902519.1"/>
    </source>
</evidence>
<gene>
    <name evidence="1" type="ORF">ACFS6I_01185</name>
</gene>
<reference evidence="2" key="1">
    <citation type="journal article" date="2019" name="Int. J. Syst. Evol. Microbiol.">
        <title>The Global Catalogue of Microorganisms (GCM) 10K type strain sequencing project: providing services to taxonomists for standard genome sequencing and annotation.</title>
        <authorList>
            <consortium name="The Broad Institute Genomics Platform"/>
            <consortium name="The Broad Institute Genome Sequencing Center for Infectious Disease"/>
            <person name="Wu L."/>
            <person name="Ma J."/>
        </authorList>
    </citation>
    <scope>NUCLEOTIDE SEQUENCE [LARGE SCALE GENOMIC DNA]</scope>
    <source>
        <strain evidence="2">KCTC 22209</strain>
    </source>
</reference>
<name>A0ABW5YQ27_9SPHI</name>
<dbReference type="Proteomes" id="UP001597509">
    <property type="component" value="Unassembled WGS sequence"/>
</dbReference>
<proteinExistence type="predicted"/>
<protein>
    <submittedName>
        <fullName evidence="1">Uncharacterized protein</fullName>
    </submittedName>
</protein>
<dbReference type="RefSeq" id="WP_380917544.1">
    <property type="nucleotide sequence ID" value="NZ_JBHUPE010000001.1"/>
</dbReference>
<evidence type="ECO:0000313" key="2">
    <source>
        <dbReference type="Proteomes" id="UP001597509"/>
    </source>
</evidence>
<comment type="caution">
    <text evidence="1">The sequence shown here is derived from an EMBL/GenBank/DDBJ whole genome shotgun (WGS) entry which is preliminary data.</text>
</comment>